<protein>
    <submittedName>
        <fullName evidence="1">Uncharacterized protein</fullName>
    </submittedName>
</protein>
<organism evidence="1">
    <name type="scientific">Anguilla anguilla</name>
    <name type="common">European freshwater eel</name>
    <name type="synonym">Muraena anguilla</name>
    <dbReference type="NCBI Taxonomy" id="7936"/>
    <lineage>
        <taxon>Eukaryota</taxon>
        <taxon>Metazoa</taxon>
        <taxon>Chordata</taxon>
        <taxon>Craniata</taxon>
        <taxon>Vertebrata</taxon>
        <taxon>Euteleostomi</taxon>
        <taxon>Actinopterygii</taxon>
        <taxon>Neopterygii</taxon>
        <taxon>Teleostei</taxon>
        <taxon>Anguilliformes</taxon>
        <taxon>Anguillidae</taxon>
        <taxon>Anguilla</taxon>
    </lineage>
</organism>
<accession>A0A0E9W7I0</accession>
<dbReference type="EMBL" id="GBXM01022248">
    <property type="protein sequence ID" value="JAH86329.1"/>
    <property type="molecule type" value="Transcribed_RNA"/>
</dbReference>
<reference evidence="1" key="1">
    <citation type="submission" date="2014-11" db="EMBL/GenBank/DDBJ databases">
        <authorList>
            <person name="Amaro Gonzalez C."/>
        </authorList>
    </citation>
    <scope>NUCLEOTIDE SEQUENCE</scope>
</reference>
<reference evidence="1" key="2">
    <citation type="journal article" date="2015" name="Fish Shellfish Immunol.">
        <title>Early steps in the European eel (Anguilla anguilla)-Vibrio vulnificus interaction in the gills: Role of the RtxA13 toxin.</title>
        <authorList>
            <person name="Callol A."/>
            <person name="Pajuelo D."/>
            <person name="Ebbesson L."/>
            <person name="Teles M."/>
            <person name="MacKenzie S."/>
            <person name="Amaro C."/>
        </authorList>
    </citation>
    <scope>NUCLEOTIDE SEQUENCE</scope>
</reference>
<dbReference type="AlphaFoldDB" id="A0A0E9W7I0"/>
<evidence type="ECO:0000313" key="1">
    <source>
        <dbReference type="EMBL" id="JAH86329.1"/>
    </source>
</evidence>
<name>A0A0E9W7I0_ANGAN</name>
<sequence length="42" mass="4862">MTRHSDPKFRNAERLKLRISIYLQIWGGFSPVCSPGFLGPER</sequence>
<proteinExistence type="predicted"/>